<gene>
    <name evidence="7" type="ORF">KA717_07580</name>
</gene>
<feature type="transmembrane region" description="Helical" evidence="6">
    <location>
        <begin position="45"/>
        <end position="66"/>
    </location>
</feature>
<accession>A0A977PYL2</accession>
<evidence type="ECO:0000256" key="5">
    <source>
        <dbReference type="ARBA" id="ARBA00023136"/>
    </source>
</evidence>
<reference evidence="7" key="1">
    <citation type="submission" date="2021-04" db="EMBL/GenBank/DDBJ databases">
        <title>Genome sequence of Woronichinia naegeliana from Washington state freshwater lake bloom.</title>
        <authorList>
            <person name="Dreher T.W."/>
        </authorList>
    </citation>
    <scope>NUCLEOTIDE SEQUENCE</scope>
    <source>
        <strain evidence="7">WA131</strain>
    </source>
</reference>
<name>A0A977PYL2_9CYAN</name>
<keyword evidence="3 6" id="KW-0812">Transmembrane</keyword>
<keyword evidence="4 6" id="KW-1133">Transmembrane helix</keyword>
<evidence type="ECO:0000256" key="2">
    <source>
        <dbReference type="ARBA" id="ARBA00022475"/>
    </source>
</evidence>
<feature type="transmembrane region" description="Helical" evidence="6">
    <location>
        <begin position="113"/>
        <end position="134"/>
    </location>
</feature>
<feature type="transmembrane region" description="Helical" evidence="6">
    <location>
        <begin position="146"/>
        <end position="166"/>
    </location>
</feature>
<evidence type="ECO:0000256" key="4">
    <source>
        <dbReference type="ARBA" id="ARBA00022989"/>
    </source>
</evidence>
<dbReference type="AlphaFoldDB" id="A0A977PYL2"/>
<evidence type="ECO:0000313" key="7">
    <source>
        <dbReference type="EMBL" id="UXE62605.1"/>
    </source>
</evidence>
<evidence type="ECO:0000256" key="1">
    <source>
        <dbReference type="ARBA" id="ARBA00004141"/>
    </source>
</evidence>
<dbReference type="InterPro" id="IPR003339">
    <property type="entry name" value="ABC/ECF_trnsptr_transmembrane"/>
</dbReference>
<dbReference type="Pfam" id="PF02361">
    <property type="entry name" value="CbiQ"/>
    <property type="match status" value="1"/>
</dbReference>
<dbReference type="Proteomes" id="UP001065613">
    <property type="component" value="Chromosome"/>
</dbReference>
<sequence>MLIHLPQGFTARLVNQPQLKFQPSVYLLSILLTLLAIAVTQKGDWGSLGFYALGIGGWLIRLRIYLKISMRSLFSRVTVEFLFIGLILLSTLFQTGGEVIFNWGWLQITSQGLITLITVSFKTFLSLLLVNSLLSILSQTQILNAFLALHFPPLLVAIMGSMLRYLHLLNREFQTKKRAALSRNLLLNPRQTRQVMANLIGSLLIRSYDRGERIHQAMLARGYSGLTMTSEPSPFSRSERLFLGCLVLSLLLGQGL</sequence>
<dbReference type="InterPro" id="IPR051611">
    <property type="entry name" value="ECF_transporter_component"/>
</dbReference>
<keyword evidence="5 6" id="KW-0472">Membrane</keyword>
<organism evidence="7">
    <name type="scientific">Woronichinia naegeliana WA131</name>
    <dbReference type="NCBI Taxonomy" id="2824559"/>
    <lineage>
        <taxon>Bacteria</taxon>
        <taxon>Bacillati</taxon>
        <taxon>Cyanobacteriota</taxon>
        <taxon>Cyanophyceae</taxon>
        <taxon>Synechococcales</taxon>
        <taxon>Coelosphaeriaceae</taxon>
        <taxon>Woronichinia</taxon>
    </lineage>
</organism>
<proteinExistence type="predicted"/>
<dbReference type="GO" id="GO:0005886">
    <property type="term" value="C:plasma membrane"/>
    <property type="evidence" value="ECO:0007669"/>
    <property type="project" value="UniProtKB-ARBA"/>
</dbReference>
<dbReference type="PANTHER" id="PTHR34857">
    <property type="entry name" value="SLL0384 PROTEIN"/>
    <property type="match status" value="1"/>
</dbReference>
<comment type="subcellular location">
    <subcellularLocation>
        <location evidence="1">Membrane</location>
        <topology evidence="1">Multi-pass membrane protein</topology>
    </subcellularLocation>
</comment>
<dbReference type="EMBL" id="CP073041">
    <property type="protein sequence ID" value="UXE62605.1"/>
    <property type="molecule type" value="Genomic_DNA"/>
</dbReference>
<dbReference type="CDD" id="cd16914">
    <property type="entry name" value="EcfT"/>
    <property type="match status" value="1"/>
</dbReference>
<feature type="transmembrane region" description="Helical" evidence="6">
    <location>
        <begin position="73"/>
        <end position="93"/>
    </location>
</feature>
<evidence type="ECO:0000256" key="6">
    <source>
        <dbReference type="SAM" id="Phobius"/>
    </source>
</evidence>
<keyword evidence="2" id="KW-1003">Cell membrane</keyword>
<evidence type="ECO:0000256" key="3">
    <source>
        <dbReference type="ARBA" id="ARBA00022692"/>
    </source>
</evidence>
<dbReference type="PANTHER" id="PTHR34857:SF2">
    <property type="entry name" value="SLL0384 PROTEIN"/>
    <property type="match status" value="1"/>
</dbReference>
<protein>
    <submittedName>
        <fullName evidence="7">Cobalt ECF transporter T component CbiQ</fullName>
    </submittedName>
</protein>
<dbReference type="KEGG" id="wna:KA717_07580"/>
<feature type="transmembrane region" description="Helical" evidence="6">
    <location>
        <begin position="21"/>
        <end position="39"/>
    </location>
</feature>